<feature type="chain" id="PRO_5038838654" evidence="1">
    <location>
        <begin position="26"/>
        <end position="328"/>
    </location>
</feature>
<gene>
    <name evidence="3" type="ORF">SAMN02746066_03671</name>
</gene>
<evidence type="ECO:0000256" key="1">
    <source>
        <dbReference type="SAM" id="SignalP"/>
    </source>
</evidence>
<feature type="signal peptide" evidence="1">
    <location>
        <begin position="1"/>
        <end position="25"/>
    </location>
</feature>
<name>A0A1M7M961_9FIRM</name>
<dbReference type="OrthoDB" id="1707145at2"/>
<feature type="domain" description="BIG2" evidence="2">
    <location>
        <begin position="31"/>
        <end position="101"/>
    </location>
</feature>
<keyword evidence="4" id="KW-1185">Reference proteome</keyword>
<dbReference type="Proteomes" id="UP000184038">
    <property type="component" value="Unassembled WGS sequence"/>
</dbReference>
<dbReference type="InterPro" id="IPR025648">
    <property type="entry name" value="DUF4358"/>
</dbReference>
<dbReference type="STRING" id="1120996.SAMN02746066_03671"/>
<reference evidence="3 4" key="1">
    <citation type="submission" date="2016-11" db="EMBL/GenBank/DDBJ databases">
        <authorList>
            <person name="Jaros S."/>
            <person name="Januszkiewicz K."/>
            <person name="Wedrychowicz H."/>
        </authorList>
    </citation>
    <scope>NUCLEOTIDE SEQUENCE [LARGE SCALE GENOMIC DNA]</scope>
    <source>
        <strain evidence="3 4">DSM 15930</strain>
    </source>
</reference>
<dbReference type="Pfam" id="PF02368">
    <property type="entry name" value="Big_2"/>
    <property type="match status" value="2"/>
</dbReference>
<proteinExistence type="predicted"/>
<feature type="domain" description="BIG2" evidence="2">
    <location>
        <begin position="103"/>
        <end position="175"/>
    </location>
</feature>
<organism evidence="3 4">
    <name type="scientific">Anaerosporobacter mobilis DSM 15930</name>
    <dbReference type="NCBI Taxonomy" id="1120996"/>
    <lineage>
        <taxon>Bacteria</taxon>
        <taxon>Bacillati</taxon>
        <taxon>Bacillota</taxon>
        <taxon>Clostridia</taxon>
        <taxon>Lachnospirales</taxon>
        <taxon>Lachnospiraceae</taxon>
        <taxon>Anaerosporobacter</taxon>
    </lineage>
</organism>
<dbReference type="SMART" id="SM00635">
    <property type="entry name" value="BID_2"/>
    <property type="match status" value="2"/>
</dbReference>
<keyword evidence="1" id="KW-0732">Signal</keyword>
<protein>
    <submittedName>
        <fullName evidence="3">Ig-like domain (Group 2)</fullName>
    </submittedName>
</protein>
<evidence type="ECO:0000313" key="4">
    <source>
        <dbReference type="Proteomes" id="UP000184038"/>
    </source>
</evidence>
<dbReference type="AlphaFoldDB" id="A0A1M7M961"/>
<sequence length="328" mass="35571">MIKKKENVKRLSILLCLVMVLSVFGPTNQIVKAATSLNKSSIKVAIGAKEQVKVTGTSKKATWKSANKSIATVDEKGYVKGIKKGTTKVYATVSGKKYTCTVKVESVSMSSKSKTVSVGSSFTLKLNGNTQKVSWTSSNSKIASVSSSGKVKGVVAGKTTITAKVDNKKFTCAVTVKKKSAKSELDDILTAVKKAYGNDYKPQTSLSKDMLSEVVGLKSNLYDAVVAEVPMLSFNVDTFIAVHPVAGKKDEVEKALVKYKKYLEEDAHQYPMNMPKVKASKVVTVGDYVFFIMLGKSNDTEENEGKLLSFYEKQNAIAIEAIKKVLNK</sequence>
<dbReference type="Pfam" id="PF14270">
    <property type="entry name" value="DUF4358"/>
    <property type="match status" value="1"/>
</dbReference>
<dbReference type="RefSeq" id="WP_073289996.1">
    <property type="nucleotide sequence ID" value="NZ_FRCP01000020.1"/>
</dbReference>
<dbReference type="InterPro" id="IPR008964">
    <property type="entry name" value="Invasin/intimin_cell_adhesion"/>
</dbReference>
<dbReference type="EMBL" id="FRCP01000020">
    <property type="protein sequence ID" value="SHM87283.1"/>
    <property type="molecule type" value="Genomic_DNA"/>
</dbReference>
<dbReference type="InterPro" id="IPR003343">
    <property type="entry name" value="Big_2"/>
</dbReference>
<evidence type="ECO:0000259" key="2">
    <source>
        <dbReference type="SMART" id="SM00635"/>
    </source>
</evidence>
<dbReference type="SUPFAM" id="SSF49373">
    <property type="entry name" value="Invasin/intimin cell-adhesion fragments"/>
    <property type="match status" value="2"/>
</dbReference>
<dbReference type="Gene3D" id="2.60.40.1080">
    <property type="match status" value="2"/>
</dbReference>
<evidence type="ECO:0000313" key="3">
    <source>
        <dbReference type="EMBL" id="SHM87283.1"/>
    </source>
</evidence>
<accession>A0A1M7M961</accession>